<dbReference type="PANTHER" id="PTHR47540">
    <property type="entry name" value="THIAMINE REPRESSIBLE GENES REGULATORY PROTEIN THI5"/>
    <property type="match status" value="1"/>
</dbReference>
<proteinExistence type="predicted"/>
<dbReference type="CDD" id="cd12148">
    <property type="entry name" value="fungal_TF_MHR"/>
    <property type="match status" value="1"/>
</dbReference>
<comment type="subcellular location">
    <subcellularLocation>
        <location evidence="1">Nucleus</location>
    </subcellularLocation>
</comment>
<dbReference type="GO" id="GO:0008270">
    <property type="term" value="F:zinc ion binding"/>
    <property type="evidence" value="ECO:0007669"/>
    <property type="project" value="InterPro"/>
</dbReference>
<evidence type="ECO:0000256" key="3">
    <source>
        <dbReference type="ARBA" id="ARBA00022833"/>
    </source>
</evidence>
<dbReference type="EMBL" id="ML736172">
    <property type="protein sequence ID" value="KAE8381369.1"/>
    <property type="molecule type" value="Genomic_DNA"/>
</dbReference>
<keyword evidence="3" id="KW-0862">Zinc</keyword>
<dbReference type="Proteomes" id="UP000326198">
    <property type="component" value="Unassembled WGS sequence"/>
</dbReference>
<gene>
    <name evidence="10" type="ORF">BDV26DRAFT_255811</name>
</gene>
<accession>A0A5N7BHV9</accession>
<dbReference type="InterPro" id="IPR051711">
    <property type="entry name" value="Stress_Response_Reg"/>
</dbReference>
<dbReference type="SMART" id="SM00906">
    <property type="entry name" value="Fungal_trans"/>
    <property type="match status" value="1"/>
</dbReference>
<feature type="region of interest" description="Disordered" evidence="8">
    <location>
        <begin position="1"/>
        <end position="61"/>
    </location>
</feature>
<reference evidence="10 11" key="1">
    <citation type="submission" date="2019-04" db="EMBL/GenBank/DDBJ databases">
        <title>Friends and foes A comparative genomics studyof 23 Aspergillus species from section Flavi.</title>
        <authorList>
            <consortium name="DOE Joint Genome Institute"/>
            <person name="Kjaerbolling I."/>
            <person name="Vesth T."/>
            <person name="Frisvad J.C."/>
            <person name="Nybo J.L."/>
            <person name="Theobald S."/>
            <person name="Kildgaard S."/>
            <person name="Isbrandt T."/>
            <person name="Kuo A."/>
            <person name="Sato A."/>
            <person name="Lyhne E.K."/>
            <person name="Kogle M.E."/>
            <person name="Wiebenga A."/>
            <person name="Kun R.S."/>
            <person name="Lubbers R.J."/>
            <person name="Makela M.R."/>
            <person name="Barry K."/>
            <person name="Chovatia M."/>
            <person name="Clum A."/>
            <person name="Daum C."/>
            <person name="Haridas S."/>
            <person name="He G."/>
            <person name="LaButti K."/>
            <person name="Lipzen A."/>
            <person name="Mondo S."/>
            <person name="Riley R."/>
            <person name="Salamov A."/>
            <person name="Simmons B.A."/>
            <person name="Magnuson J.K."/>
            <person name="Henrissat B."/>
            <person name="Mortensen U.H."/>
            <person name="Larsen T.O."/>
            <person name="Devries R.P."/>
            <person name="Grigoriev I.V."/>
            <person name="Machida M."/>
            <person name="Baker S.E."/>
            <person name="Andersen M.R."/>
        </authorList>
    </citation>
    <scope>NUCLEOTIDE SEQUENCE [LARGE SCALE GENOMIC DNA]</scope>
    <source>
        <strain evidence="10 11">IBT 29228</strain>
    </source>
</reference>
<evidence type="ECO:0000256" key="4">
    <source>
        <dbReference type="ARBA" id="ARBA00023015"/>
    </source>
</evidence>
<dbReference type="Pfam" id="PF00172">
    <property type="entry name" value="Zn_clus"/>
    <property type="match status" value="1"/>
</dbReference>
<keyword evidence="4" id="KW-0805">Transcription regulation</keyword>
<dbReference type="Gene3D" id="4.10.240.10">
    <property type="entry name" value="Zn(2)-C6 fungal-type DNA-binding domain"/>
    <property type="match status" value="1"/>
</dbReference>
<dbReference type="GO" id="GO:0006351">
    <property type="term" value="P:DNA-templated transcription"/>
    <property type="evidence" value="ECO:0007669"/>
    <property type="project" value="InterPro"/>
</dbReference>
<dbReference type="CDD" id="cd00067">
    <property type="entry name" value="GAL4"/>
    <property type="match status" value="1"/>
</dbReference>
<dbReference type="InterPro" id="IPR001138">
    <property type="entry name" value="Zn2Cys6_DnaBD"/>
</dbReference>
<dbReference type="GO" id="GO:0045944">
    <property type="term" value="P:positive regulation of transcription by RNA polymerase II"/>
    <property type="evidence" value="ECO:0007669"/>
    <property type="project" value="TreeGrafter"/>
</dbReference>
<evidence type="ECO:0000256" key="7">
    <source>
        <dbReference type="ARBA" id="ARBA00023242"/>
    </source>
</evidence>
<dbReference type="SUPFAM" id="SSF57701">
    <property type="entry name" value="Zn2/Cys6 DNA-binding domain"/>
    <property type="match status" value="1"/>
</dbReference>
<feature type="compositionally biased region" description="Low complexity" evidence="8">
    <location>
        <begin position="31"/>
        <end position="50"/>
    </location>
</feature>
<dbReference type="PROSITE" id="PS50048">
    <property type="entry name" value="ZN2_CY6_FUNGAL_2"/>
    <property type="match status" value="1"/>
</dbReference>
<protein>
    <submittedName>
        <fullName evidence="10">Fungal-specific transcription factor domain-containing protein</fullName>
    </submittedName>
</protein>
<feature type="region of interest" description="Disordered" evidence="8">
    <location>
        <begin position="230"/>
        <end position="256"/>
    </location>
</feature>
<keyword evidence="2" id="KW-0479">Metal-binding</keyword>
<keyword evidence="7" id="KW-0539">Nucleus</keyword>
<dbReference type="GO" id="GO:0000981">
    <property type="term" value="F:DNA-binding transcription factor activity, RNA polymerase II-specific"/>
    <property type="evidence" value="ECO:0007669"/>
    <property type="project" value="InterPro"/>
</dbReference>
<evidence type="ECO:0000256" key="5">
    <source>
        <dbReference type="ARBA" id="ARBA00023125"/>
    </source>
</evidence>
<dbReference type="SMART" id="SM00066">
    <property type="entry name" value="GAL4"/>
    <property type="match status" value="1"/>
</dbReference>
<evidence type="ECO:0000313" key="11">
    <source>
        <dbReference type="Proteomes" id="UP000326198"/>
    </source>
</evidence>
<evidence type="ECO:0000256" key="1">
    <source>
        <dbReference type="ARBA" id="ARBA00004123"/>
    </source>
</evidence>
<dbReference type="OrthoDB" id="422427at2759"/>
<keyword evidence="5" id="KW-0238">DNA-binding</keyword>
<keyword evidence="11" id="KW-1185">Reference proteome</keyword>
<feature type="domain" description="Zn(2)-C6 fungal-type" evidence="9">
    <location>
        <begin position="64"/>
        <end position="93"/>
    </location>
</feature>
<dbReference type="AlphaFoldDB" id="A0A5N7BHV9"/>
<evidence type="ECO:0000313" key="10">
    <source>
        <dbReference type="EMBL" id="KAE8381369.1"/>
    </source>
</evidence>
<dbReference type="GO" id="GO:0005634">
    <property type="term" value="C:nucleus"/>
    <property type="evidence" value="ECO:0007669"/>
    <property type="project" value="UniProtKB-SubCell"/>
</dbReference>
<dbReference type="GO" id="GO:0043565">
    <property type="term" value="F:sequence-specific DNA binding"/>
    <property type="evidence" value="ECO:0007669"/>
    <property type="project" value="TreeGrafter"/>
</dbReference>
<name>A0A5N7BHV9_9EURO</name>
<evidence type="ECO:0000259" key="9">
    <source>
        <dbReference type="PROSITE" id="PS50048"/>
    </source>
</evidence>
<evidence type="ECO:0000256" key="8">
    <source>
        <dbReference type="SAM" id="MobiDB-lite"/>
    </source>
</evidence>
<dbReference type="Pfam" id="PF04082">
    <property type="entry name" value="Fungal_trans"/>
    <property type="match status" value="1"/>
</dbReference>
<dbReference type="InterPro" id="IPR007219">
    <property type="entry name" value="XnlR_reg_dom"/>
</dbReference>
<evidence type="ECO:0000256" key="6">
    <source>
        <dbReference type="ARBA" id="ARBA00023163"/>
    </source>
</evidence>
<evidence type="ECO:0000256" key="2">
    <source>
        <dbReference type="ARBA" id="ARBA00022723"/>
    </source>
</evidence>
<dbReference type="PANTHER" id="PTHR47540:SF1">
    <property type="entry name" value="ACTIVATOR OF STRESS GENES 1-RELATED"/>
    <property type="match status" value="1"/>
</dbReference>
<keyword evidence="6" id="KW-0804">Transcription</keyword>
<organism evidence="10 11">
    <name type="scientific">Aspergillus bertholletiae</name>
    <dbReference type="NCBI Taxonomy" id="1226010"/>
    <lineage>
        <taxon>Eukaryota</taxon>
        <taxon>Fungi</taxon>
        <taxon>Dikarya</taxon>
        <taxon>Ascomycota</taxon>
        <taxon>Pezizomycotina</taxon>
        <taxon>Eurotiomycetes</taxon>
        <taxon>Eurotiomycetidae</taxon>
        <taxon>Eurotiales</taxon>
        <taxon>Aspergillaceae</taxon>
        <taxon>Aspergillus</taxon>
        <taxon>Aspergillus subgen. Circumdati</taxon>
    </lineage>
</organism>
<dbReference type="InterPro" id="IPR036864">
    <property type="entry name" value="Zn2-C6_fun-type_DNA-bd_sf"/>
</dbReference>
<sequence length="910" mass="101384">MSALSELDVQDNPGSKPERNTNQGAQGLFTPSASLNPLPPDSSSDKLASSETATARKLNRARRACDECRGRKIRCDGRHPCMHCSAINLDCSYDQPDKRPTRLSRQEVGDLASKLQRARNLLQALAPNLDLDDPHLDTNVLSRLQLPISKMKSPASTGTQVSESPQQTLHCLASPEQDANLETILEETGRLDLDDLGNWSYQGHGSSSAFVRRLGERFGNLSDSGIEDRTSNLRLRGTPDISESPNRPVNPEFEDSSREFISLPPRDIAIELATSALNAACALLNFVHKPSFFSMLEEIYILTPAQYTDTEHKFLPLLYAVLALGYLFCNERAHFGYTHAISEGLKYFTASRQMIDIMQCRNIFALQTVVFMTLFLHSSASMSTCHSYISAAMAASLQMGLHRVQPAEMNPVERETRKRLFWTIRTMETYIIAILGLPRTISDNDIDQEMPLEIDDEYITKNEIFSMPEGRVSLITASNAHIRLAHILGRVATDVYPAKQMQREASEKTRAYIVNNAKVREVESDLQSWITGLPNHLRPGPGSSKDLTRAQYLLRLAFTHVQITLYKPFLHYISQSREDKPTINQCYAYAAACVNVGRNAIYNARQMEKQDILSGPFWFSIYTTFCATLSLIFHVWENAEVETALETIKDAEYGRHVLTRLAYQSTAAGSLSETLAIIFTRLPGRLGKDQQRARSKLTLQRKRQQFLSWPNLIDTQQQNIPVHKSHSAIGAQYPTQQSIVGHYPLDTAPRDLDFNFDSSHWFSGQTLNAPSPYTTRFLGPNSIEEVFGTPHLAPGNNWPESSDPRTDLHSNLGLGSPTLGMDLSDPISSHIFSSLDQYVSTLDLELDGETSTVLDQNPNISGHTALDSTGISGVPSANPQLWNGVSTAMGINANDKPFIPQSPYLMRMSG</sequence>
<dbReference type="PROSITE" id="PS00463">
    <property type="entry name" value="ZN2_CY6_FUNGAL_1"/>
    <property type="match status" value="1"/>
</dbReference>